<dbReference type="GO" id="GO:0003677">
    <property type="term" value="F:DNA binding"/>
    <property type="evidence" value="ECO:0007669"/>
    <property type="project" value="InterPro"/>
</dbReference>
<accession>A0A222G979</accession>
<comment type="similarity">
    <text evidence="1">Belongs to the transposase 8 family.</text>
</comment>
<dbReference type="InterPro" id="IPR050900">
    <property type="entry name" value="Transposase_IS3/IS150/IS904"/>
</dbReference>
<dbReference type="GO" id="GO:0006313">
    <property type="term" value="P:DNA transposition"/>
    <property type="evidence" value="ECO:0007669"/>
    <property type="project" value="InterPro"/>
</dbReference>
<dbReference type="Pfam" id="PF13276">
    <property type="entry name" value="HTH_21"/>
    <property type="match status" value="1"/>
</dbReference>
<dbReference type="Proteomes" id="UP000202259">
    <property type="component" value="Chromosome"/>
</dbReference>
<dbReference type="SUPFAM" id="SSF46689">
    <property type="entry name" value="Homeodomain-like"/>
    <property type="match status" value="1"/>
</dbReference>
<dbReference type="Gene3D" id="1.10.10.60">
    <property type="entry name" value="Homeodomain-like"/>
    <property type="match status" value="1"/>
</dbReference>
<evidence type="ECO:0000256" key="1">
    <source>
        <dbReference type="ARBA" id="ARBA00009964"/>
    </source>
</evidence>
<dbReference type="InterPro" id="IPR012337">
    <property type="entry name" value="RNaseH-like_sf"/>
</dbReference>
<dbReference type="PROSITE" id="PS50994">
    <property type="entry name" value="INTEGRASE"/>
    <property type="match status" value="1"/>
</dbReference>
<dbReference type="RefSeq" id="WP_094122802.1">
    <property type="nucleotide sequence ID" value="NZ_CP020465.1"/>
</dbReference>
<reference evidence="3 4" key="1">
    <citation type="submission" date="2017-08" db="EMBL/GenBank/DDBJ databases">
        <title>Complete genome of Colwellia sp. NB097-1, a psychrophile bacterium ioslated from Bering Sea.</title>
        <authorList>
            <person name="Chen X."/>
        </authorList>
    </citation>
    <scope>NUCLEOTIDE SEQUENCE [LARGE SCALE GENOMIC DNA]</scope>
    <source>
        <strain evidence="3 4">NB097-1</strain>
    </source>
</reference>
<dbReference type="AlphaFoldDB" id="A0A222G979"/>
<dbReference type="Gene3D" id="3.30.420.10">
    <property type="entry name" value="Ribonuclease H-like superfamily/Ribonuclease H"/>
    <property type="match status" value="1"/>
</dbReference>
<dbReference type="GO" id="GO:0015074">
    <property type="term" value="P:DNA integration"/>
    <property type="evidence" value="ECO:0007669"/>
    <property type="project" value="InterPro"/>
</dbReference>
<dbReference type="OrthoDB" id="9810995at2"/>
<dbReference type="SUPFAM" id="SSF53098">
    <property type="entry name" value="Ribonuclease H-like"/>
    <property type="match status" value="1"/>
</dbReference>
<dbReference type="InterPro" id="IPR009057">
    <property type="entry name" value="Homeodomain-like_sf"/>
</dbReference>
<evidence type="ECO:0000313" key="3">
    <source>
        <dbReference type="EMBL" id="ASP48458.1"/>
    </source>
</evidence>
<keyword evidence="4" id="KW-1185">Reference proteome</keyword>
<dbReference type="KEGG" id="cber:B5D82_12185"/>
<organism evidence="3 4">
    <name type="scientific">Cognaticolwellia beringensis</name>
    <dbReference type="NCBI Taxonomy" id="1967665"/>
    <lineage>
        <taxon>Bacteria</taxon>
        <taxon>Pseudomonadati</taxon>
        <taxon>Pseudomonadota</taxon>
        <taxon>Gammaproteobacteria</taxon>
        <taxon>Alteromonadales</taxon>
        <taxon>Colwelliaceae</taxon>
        <taxon>Cognaticolwellia</taxon>
    </lineage>
</organism>
<dbReference type="InterPro" id="IPR025948">
    <property type="entry name" value="HTH-like_dom"/>
</dbReference>
<dbReference type="InterPro" id="IPR048020">
    <property type="entry name" value="Transpos_IS3"/>
</dbReference>
<feature type="domain" description="Integrase catalytic" evidence="2">
    <location>
        <begin position="227"/>
        <end position="393"/>
    </location>
</feature>
<dbReference type="InterPro" id="IPR002514">
    <property type="entry name" value="Transposase_8"/>
</dbReference>
<dbReference type="Pfam" id="PF13333">
    <property type="entry name" value="rve_2"/>
    <property type="match status" value="1"/>
</dbReference>
<dbReference type="NCBIfam" id="NF033516">
    <property type="entry name" value="transpos_IS3"/>
    <property type="match status" value="1"/>
</dbReference>
<evidence type="ECO:0000259" key="2">
    <source>
        <dbReference type="PROSITE" id="PS50994"/>
    </source>
</evidence>
<dbReference type="GO" id="GO:0004803">
    <property type="term" value="F:transposase activity"/>
    <property type="evidence" value="ECO:0007669"/>
    <property type="project" value="InterPro"/>
</dbReference>
<evidence type="ECO:0000313" key="4">
    <source>
        <dbReference type="Proteomes" id="UP000202259"/>
    </source>
</evidence>
<dbReference type="PANTHER" id="PTHR46889:SF7">
    <property type="entry name" value="TRANSPOSASE FOR INSERTION SEQUENCE ELEMENT IS904"/>
    <property type="match status" value="1"/>
</dbReference>
<dbReference type="Pfam" id="PF00665">
    <property type="entry name" value="rve"/>
    <property type="match status" value="1"/>
</dbReference>
<protein>
    <submittedName>
        <fullName evidence="3">IS3 family transposase</fullName>
    </submittedName>
</protein>
<name>A0A222G979_9GAMM</name>
<dbReference type="PANTHER" id="PTHR46889">
    <property type="entry name" value="TRANSPOSASE INSF FOR INSERTION SEQUENCE IS3B-RELATED"/>
    <property type="match status" value="1"/>
</dbReference>
<dbReference type="EMBL" id="CP020465">
    <property type="protein sequence ID" value="ASP48458.1"/>
    <property type="molecule type" value="Genomic_DNA"/>
</dbReference>
<proteinExistence type="inferred from homology"/>
<sequence length="393" mass="45849">MPKYNNPRRTWKYSNDFKVNAVQLSFVVGITIKSVAEKFDIHPFMLSRWRKEYREGIIVADKRKKVAGQSKAKKVLTKEQQLERENKELKEELYIPKKVATVSCGGTSGRYRFIEKLRADIKVVKLLKYFDVSKSGYYDWRERQPSARTIEDAELKQKIQQIFTEHKGRYGSPRIFKALQKQGYNIGKKRVERLYRALGLVARVMRVTTRSAFYKRFLTTGTNLRPNGEVPLARDKVWVADVTYLKVKGVWRYLSVIMDLYSRRIISWSLDRNRTAEVTKRTLKNAIKKRKPKSDLMLHTDRGVEYRGQVYQKALKLHGIVHSLSRAGKCTDNAHMESFFHSMKTEVIRGNVFKSDKELRGTLGSYINKYYNVSRMHSGISYCSPIEYEALAA</sequence>
<dbReference type="InterPro" id="IPR001584">
    <property type="entry name" value="Integrase_cat-core"/>
</dbReference>
<dbReference type="InterPro" id="IPR036397">
    <property type="entry name" value="RNaseH_sf"/>
</dbReference>
<dbReference type="Pfam" id="PF01527">
    <property type="entry name" value="HTH_Tnp_1"/>
    <property type="match status" value="1"/>
</dbReference>
<gene>
    <name evidence="3" type="ORF">B5D82_12185</name>
</gene>